<dbReference type="Proteomes" id="UP000033852">
    <property type="component" value="Unassembled WGS sequence"/>
</dbReference>
<protein>
    <submittedName>
        <fullName evidence="2">Uncharacterized protein</fullName>
    </submittedName>
</protein>
<accession>A0A0G1Y338</accession>
<gene>
    <name evidence="2" type="ORF">UY86_C0006G0025</name>
</gene>
<organism evidence="2 3">
    <name type="scientific">Candidatus Adlerbacteria bacterium GW2011_GWB1_54_7</name>
    <dbReference type="NCBI Taxonomy" id="1618607"/>
    <lineage>
        <taxon>Bacteria</taxon>
        <taxon>Candidatus Adleribacteriota</taxon>
    </lineage>
</organism>
<evidence type="ECO:0000313" key="3">
    <source>
        <dbReference type="Proteomes" id="UP000033852"/>
    </source>
</evidence>
<dbReference type="EMBL" id="LCRR01000006">
    <property type="protein sequence ID" value="KKW37580.1"/>
    <property type="molecule type" value="Genomic_DNA"/>
</dbReference>
<keyword evidence="1" id="KW-0472">Membrane</keyword>
<keyword evidence="1" id="KW-0812">Transmembrane</keyword>
<name>A0A0G1Y338_9BACT</name>
<dbReference type="STRING" id="1618607.UY86_C0006G0025"/>
<proteinExistence type="predicted"/>
<evidence type="ECO:0000256" key="1">
    <source>
        <dbReference type="SAM" id="Phobius"/>
    </source>
</evidence>
<keyword evidence="1" id="KW-1133">Transmembrane helix</keyword>
<comment type="caution">
    <text evidence="2">The sequence shown here is derived from an EMBL/GenBank/DDBJ whole genome shotgun (WGS) entry which is preliminary data.</text>
</comment>
<feature type="transmembrane region" description="Helical" evidence="1">
    <location>
        <begin position="20"/>
        <end position="41"/>
    </location>
</feature>
<dbReference type="AlphaFoldDB" id="A0A0G1Y338"/>
<reference evidence="2 3" key="1">
    <citation type="journal article" date="2015" name="Nature">
        <title>rRNA introns, odd ribosomes, and small enigmatic genomes across a large radiation of phyla.</title>
        <authorList>
            <person name="Brown C.T."/>
            <person name="Hug L.A."/>
            <person name="Thomas B.C."/>
            <person name="Sharon I."/>
            <person name="Castelle C.J."/>
            <person name="Singh A."/>
            <person name="Wilkins M.J."/>
            <person name="Williams K.H."/>
            <person name="Banfield J.F."/>
        </authorList>
    </citation>
    <scope>NUCLEOTIDE SEQUENCE [LARGE SCALE GENOMIC DNA]</scope>
</reference>
<sequence>MEAAPIMDPTPQPHSGGGVGAIIGIIIVVLLLAAGGAYFFILQSQNELVVSESGASADSSSDELRNIEADLNATGDANIEGEFSNLEQSL</sequence>
<evidence type="ECO:0000313" key="2">
    <source>
        <dbReference type="EMBL" id="KKW37580.1"/>
    </source>
</evidence>